<keyword evidence="1" id="KW-0812">Transmembrane</keyword>
<dbReference type="AlphaFoldDB" id="A0A934WR72"/>
<keyword evidence="4" id="KW-1185">Reference proteome</keyword>
<dbReference type="Pfam" id="PF01757">
    <property type="entry name" value="Acyl_transf_3"/>
    <property type="match status" value="1"/>
</dbReference>
<dbReference type="GO" id="GO:0016747">
    <property type="term" value="F:acyltransferase activity, transferring groups other than amino-acyl groups"/>
    <property type="evidence" value="ECO:0007669"/>
    <property type="project" value="InterPro"/>
</dbReference>
<keyword evidence="3" id="KW-0012">Acyltransferase</keyword>
<dbReference type="PANTHER" id="PTHR37312:SF1">
    <property type="entry name" value="MEMBRANE-BOUND ACYLTRANSFERASE YKRP-RELATED"/>
    <property type="match status" value="1"/>
</dbReference>
<keyword evidence="1" id="KW-0472">Membrane</keyword>
<organism evidence="3 4">
    <name type="scientific">Ruminococcus difficilis</name>
    <dbReference type="NCBI Taxonomy" id="2763069"/>
    <lineage>
        <taxon>Bacteria</taxon>
        <taxon>Bacillati</taxon>
        <taxon>Bacillota</taxon>
        <taxon>Clostridia</taxon>
        <taxon>Eubacteriales</taxon>
        <taxon>Oscillospiraceae</taxon>
        <taxon>Ruminococcus</taxon>
    </lineage>
</organism>
<keyword evidence="3" id="KW-0808">Transferase</keyword>
<dbReference type="EMBL" id="JAEQMG010000040">
    <property type="protein sequence ID" value="MBK6087590.1"/>
    <property type="molecule type" value="Genomic_DNA"/>
</dbReference>
<comment type="caution">
    <text evidence="3">The sequence shown here is derived from an EMBL/GenBank/DDBJ whole genome shotgun (WGS) entry which is preliminary data.</text>
</comment>
<evidence type="ECO:0000259" key="2">
    <source>
        <dbReference type="Pfam" id="PF01757"/>
    </source>
</evidence>
<dbReference type="PANTHER" id="PTHR37312">
    <property type="entry name" value="MEMBRANE-BOUND ACYLTRANSFERASE YKRP-RELATED"/>
    <property type="match status" value="1"/>
</dbReference>
<evidence type="ECO:0000256" key="1">
    <source>
        <dbReference type="SAM" id="Phobius"/>
    </source>
</evidence>
<feature type="domain" description="Acyltransferase 3" evidence="2">
    <location>
        <begin position="10"/>
        <end position="55"/>
    </location>
</feature>
<dbReference type="InterPro" id="IPR002656">
    <property type="entry name" value="Acyl_transf_3_dom"/>
</dbReference>
<evidence type="ECO:0000313" key="4">
    <source>
        <dbReference type="Proteomes" id="UP000633365"/>
    </source>
</evidence>
<protein>
    <submittedName>
        <fullName evidence="3">Acyltransferase family protein</fullName>
    </submittedName>
</protein>
<accession>A0A934WR72</accession>
<sequence>MKMLDRQRLNYVDICKALGIILVVLGHTYSISETLYIIIYSFHMPLFFILSGFVYNKEKESQYRI</sequence>
<keyword evidence="1" id="KW-1133">Transmembrane helix</keyword>
<name>A0A934WR72_9FIRM</name>
<gene>
    <name evidence="3" type="ORF">JKK62_02815</name>
</gene>
<proteinExistence type="predicted"/>
<reference evidence="3" key="1">
    <citation type="submission" date="2021-01" db="EMBL/GenBank/DDBJ databases">
        <title>Genome public.</title>
        <authorList>
            <person name="Liu C."/>
            <person name="Sun Q."/>
        </authorList>
    </citation>
    <scope>NUCLEOTIDE SEQUENCE</scope>
    <source>
        <strain evidence="3">M6</strain>
    </source>
</reference>
<feature type="transmembrane region" description="Helical" evidence="1">
    <location>
        <begin position="9"/>
        <end position="29"/>
    </location>
</feature>
<dbReference type="InterPro" id="IPR052734">
    <property type="entry name" value="Nod_factor_acetyltransferase"/>
</dbReference>
<evidence type="ECO:0000313" key="3">
    <source>
        <dbReference type="EMBL" id="MBK6087590.1"/>
    </source>
</evidence>
<feature type="transmembrane region" description="Helical" evidence="1">
    <location>
        <begin position="35"/>
        <end position="55"/>
    </location>
</feature>
<dbReference type="Proteomes" id="UP000633365">
    <property type="component" value="Unassembled WGS sequence"/>
</dbReference>